<dbReference type="EMBL" id="GGEC01084631">
    <property type="protein sequence ID" value="MBX65115.1"/>
    <property type="molecule type" value="Transcribed_RNA"/>
</dbReference>
<protein>
    <submittedName>
        <fullName evidence="1">Uncharacterized protein</fullName>
    </submittedName>
</protein>
<reference evidence="1" key="1">
    <citation type="submission" date="2018-02" db="EMBL/GenBank/DDBJ databases">
        <title>Rhizophora mucronata_Transcriptome.</title>
        <authorList>
            <person name="Meera S.P."/>
            <person name="Sreeshan A."/>
            <person name="Augustine A."/>
        </authorList>
    </citation>
    <scope>NUCLEOTIDE SEQUENCE</scope>
    <source>
        <tissue evidence="1">Leaf</tissue>
    </source>
</reference>
<evidence type="ECO:0000313" key="1">
    <source>
        <dbReference type="EMBL" id="MBX65115.1"/>
    </source>
</evidence>
<organism evidence="1">
    <name type="scientific">Rhizophora mucronata</name>
    <name type="common">Asiatic mangrove</name>
    <dbReference type="NCBI Taxonomy" id="61149"/>
    <lineage>
        <taxon>Eukaryota</taxon>
        <taxon>Viridiplantae</taxon>
        <taxon>Streptophyta</taxon>
        <taxon>Embryophyta</taxon>
        <taxon>Tracheophyta</taxon>
        <taxon>Spermatophyta</taxon>
        <taxon>Magnoliopsida</taxon>
        <taxon>eudicotyledons</taxon>
        <taxon>Gunneridae</taxon>
        <taxon>Pentapetalae</taxon>
        <taxon>rosids</taxon>
        <taxon>fabids</taxon>
        <taxon>Malpighiales</taxon>
        <taxon>Rhizophoraceae</taxon>
        <taxon>Rhizophora</taxon>
    </lineage>
</organism>
<name>A0A2P2QDU9_RHIMU</name>
<proteinExistence type="predicted"/>
<dbReference type="AlphaFoldDB" id="A0A2P2QDU9"/>
<accession>A0A2P2QDU9</accession>
<sequence>MCSQPYKGMNVMILMGGHISSLELT</sequence>